<dbReference type="AlphaFoldDB" id="A0A104DMV9"/>
<evidence type="ECO:0000256" key="3">
    <source>
        <dbReference type="ARBA" id="ARBA00022840"/>
    </source>
</evidence>
<reference evidence="6 7" key="1">
    <citation type="submission" date="2015-11" db="EMBL/GenBank/DDBJ databases">
        <title>Expanding the genomic diversity of Burkholderia species for the development of highly accurate diagnostics.</title>
        <authorList>
            <person name="Sahl J."/>
            <person name="Keim P."/>
            <person name="Wagner D."/>
        </authorList>
    </citation>
    <scope>NUCLEOTIDE SEQUENCE [LARGE SCALE GENOMIC DNA]</scope>
    <source>
        <strain evidence="6 7">MSMB1302</strain>
    </source>
</reference>
<comment type="caution">
    <text evidence="6">The sequence shown here is derived from an EMBL/GenBank/DDBJ whole genome shotgun (WGS) entry which is preliminary data.</text>
</comment>
<dbReference type="InterPro" id="IPR052032">
    <property type="entry name" value="ATP-dep_AA_Ligase"/>
</dbReference>
<dbReference type="Proteomes" id="UP000069001">
    <property type="component" value="Unassembled WGS sequence"/>
</dbReference>
<proteinExistence type="predicted"/>
<dbReference type="GO" id="GO:0016874">
    <property type="term" value="F:ligase activity"/>
    <property type="evidence" value="ECO:0007669"/>
    <property type="project" value="UniProtKB-KW"/>
</dbReference>
<dbReference type="Gene3D" id="3.30.470.20">
    <property type="entry name" value="ATP-grasp fold, B domain"/>
    <property type="match status" value="1"/>
</dbReference>
<protein>
    <submittedName>
        <fullName evidence="6">Carboxylate--amine ligase</fullName>
    </submittedName>
</protein>
<evidence type="ECO:0000313" key="7">
    <source>
        <dbReference type="Proteomes" id="UP000069001"/>
    </source>
</evidence>
<dbReference type="RefSeq" id="WP_059524307.1">
    <property type="nucleotide sequence ID" value="NZ_LOXZ01000031.1"/>
</dbReference>
<dbReference type="PANTHER" id="PTHR43585:SF2">
    <property type="entry name" value="ATP-GRASP ENZYME FSQD"/>
    <property type="match status" value="1"/>
</dbReference>
<dbReference type="NCBIfam" id="NF005543">
    <property type="entry name" value="PRK07206.1"/>
    <property type="match status" value="1"/>
</dbReference>
<dbReference type="GO" id="GO:0046872">
    <property type="term" value="F:metal ion binding"/>
    <property type="evidence" value="ECO:0007669"/>
    <property type="project" value="InterPro"/>
</dbReference>
<dbReference type="GO" id="GO:0005524">
    <property type="term" value="F:ATP binding"/>
    <property type="evidence" value="ECO:0007669"/>
    <property type="project" value="UniProtKB-UniRule"/>
</dbReference>
<dbReference type="PROSITE" id="PS50975">
    <property type="entry name" value="ATP_GRASP"/>
    <property type="match status" value="1"/>
</dbReference>
<evidence type="ECO:0000256" key="2">
    <source>
        <dbReference type="ARBA" id="ARBA00022741"/>
    </source>
</evidence>
<feature type="domain" description="ATP-grasp" evidence="5">
    <location>
        <begin position="118"/>
        <end position="315"/>
    </location>
</feature>
<dbReference type="EMBL" id="LOYH01000109">
    <property type="protein sequence ID" value="KVK71990.1"/>
    <property type="molecule type" value="Genomic_DNA"/>
</dbReference>
<dbReference type="InterPro" id="IPR011761">
    <property type="entry name" value="ATP-grasp"/>
</dbReference>
<dbReference type="SUPFAM" id="SSF56059">
    <property type="entry name" value="Glutathione synthetase ATP-binding domain-like"/>
    <property type="match status" value="1"/>
</dbReference>
<gene>
    <name evidence="6" type="ORF">WS90_36150</name>
</gene>
<keyword evidence="3 4" id="KW-0067">ATP-binding</keyword>
<keyword evidence="2 4" id="KW-0547">Nucleotide-binding</keyword>
<evidence type="ECO:0000256" key="1">
    <source>
        <dbReference type="ARBA" id="ARBA00022598"/>
    </source>
</evidence>
<name>A0A104DMV9_BURCE</name>
<dbReference type="PANTHER" id="PTHR43585">
    <property type="entry name" value="FUMIPYRROLE BIOSYNTHESIS PROTEIN C"/>
    <property type="match status" value="1"/>
</dbReference>
<sequence>MQKSLIDTVAIVDGASTSVHLAPAFRSYGVKCVHVLSSESLPDRLKAQINPGDYVRNVVHRGDVRETADQLRDLDISVVLPGGGSGIELASWLAEALGVPLRNPVELAGARRDKFEQIEALKRAGVPTPQQFQARSAQEIVDWARTFGRLPVVVKPTRGAGVSGVKICRTLAQVDEAARSIQASTSYYGEVQEDILVQSYSEGQEYIVDAVSFDGRHKVISVWEVERDRGHSPRLEKMLVVDHTEPRFRELIAYAFKVLDAVGLHYGPSHMELIVTADGPVIVELNSRLHGSLDPRLTTAVTGRNHVSATVEAFLNPALFKQTLDEPPRFSGFCGHVLLVSPRAGVMRADFPWTSIEQLPSCVGVKRWVKAGDRLSVTTDLQTAVGTVALFDTQFDRLVSDWKSIREIEGRHFAQTSAAGI</sequence>
<accession>A0A104DMV9</accession>
<evidence type="ECO:0000259" key="5">
    <source>
        <dbReference type="PROSITE" id="PS50975"/>
    </source>
</evidence>
<evidence type="ECO:0000313" key="6">
    <source>
        <dbReference type="EMBL" id="KVK71990.1"/>
    </source>
</evidence>
<evidence type="ECO:0000256" key="4">
    <source>
        <dbReference type="PROSITE-ProRule" id="PRU00409"/>
    </source>
</evidence>
<keyword evidence="1 6" id="KW-0436">Ligase</keyword>
<organism evidence="6 7">
    <name type="scientific">Burkholderia cepacia</name>
    <name type="common">Pseudomonas cepacia</name>
    <dbReference type="NCBI Taxonomy" id="292"/>
    <lineage>
        <taxon>Bacteria</taxon>
        <taxon>Pseudomonadati</taxon>
        <taxon>Pseudomonadota</taxon>
        <taxon>Betaproteobacteria</taxon>
        <taxon>Burkholderiales</taxon>
        <taxon>Burkholderiaceae</taxon>
        <taxon>Burkholderia</taxon>
        <taxon>Burkholderia cepacia complex</taxon>
    </lineage>
</organism>
<dbReference type="Pfam" id="PF13535">
    <property type="entry name" value="ATP-grasp_4"/>
    <property type="match status" value="1"/>
</dbReference>